<dbReference type="InterPro" id="IPR023091">
    <property type="entry name" value="MetalPrtase_cat_dom_sf_prd"/>
</dbReference>
<keyword evidence="10" id="KW-1185">Reference proteome</keyword>
<keyword evidence="4 7" id="KW-0255">Endonuclease</keyword>
<keyword evidence="7" id="KW-0690">Ribosome biogenesis</keyword>
<dbReference type="EMBL" id="SULI01000001">
    <property type="protein sequence ID" value="TKZ22608.1"/>
    <property type="molecule type" value="Genomic_DNA"/>
</dbReference>
<evidence type="ECO:0000256" key="1">
    <source>
        <dbReference type="ARBA" id="ARBA00010875"/>
    </source>
</evidence>
<dbReference type="Pfam" id="PF02130">
    <property type="entry name" value="YbeY"/>
    <property type="match status" value="1"/>
</dbReference>
<keyword evidence="2 7" id="KW-0540">Nuclease</keyword>
<evidence type="ECO:0000256" key="4">
    <source>
        <dbReference type="ARBA" id="ARBA00022759"/>
    </source>
</evidence>
<comment type="similarity">
    <text evidence="1 7">Belongs to the endoribonuclease YbeY family.</text>
</comment>
<dbReference type="OrthoDB" id="9807740at2"/>
<protein>
    <recommendedName>
        <fullName evidence="7">Endoribonuclease YbeY</fullName>
        <ecNumber evidence="7">3.1.-.-</ecNumber>
    </recommendedName>
</protein>
<keyword evidence="7" id="KW-0698">rRNA processing</keyword>
<dbReference type="NCBIfam" id="TIGR00043">
    <property type="entry name" value="rRNA maturation RNase YbeY"/>
    <property type="match status" value="1"/>
</dbReference>
<dbReference type="InterPro" id="IPR020549">
    <property type="entry name" value="YbeY_CS"/>
</dbReference>
<evidence type="ECO:0000313" key="9">
    <source>
        <dbReference type="EMBL" id="TKZ22608.1"/>
    </source>
</evidence>
<evidence type="ECO:0000256" key="5">
    <source>
        <dbReference type="ARBA" id="ARBA00022801"/>
    </source>
</evidence>
<reference evidence="9 10" key="1">
    <citation type="submission" date="2019-04" db="EMBL/GenBank/DDBJ databases">
        <title>Genome sequence of Pelagicola litoralis CL-ES2.</title>
        <authorList>
            <person name="Cao J."/>
        </authorList>
    </citation>
    <scope>NUCLEOTIDE SEQUENCE [LARGE SCALE GENOMIC DNA]</scope>
    <source>
        <strain evidence="9 10">CL-ES2</strain>
    </source>
</reference>
<sequence>MLTDTVFEDPRWQDVGLAEIAEVSACATLRYLDIDPDIFEIAVLACDDARIAELNADFREKDSETNVLSWPAQERSSEQDGGQPHPPEVAFDGVPEELGDIAISFDTCQKEAAASGKSLVDHATHLMVHGVLHLLGYDHIRDQDATLMEGLETEILGKMGICDPYMV</sequence>
<evidence type="ECO:0000313" key="10">
    <source>
        <dbReference type="Proteomes" id="UP000306575"/>
    </source>
</evidence>
<dbReference type="GO" id="GO:0008270">
    <property type="term" value="F:zinc ion binding"/>
    <property type="evidence" value="ECO:0007669"/>
    <property type="project" value="UniProtKB-UniRule"/>
</dbReference>
<evidence type="ECO:0000256" key="2">
    <source>
        <dbReference type="ARBA" id="ARBA00022722"/>
    </source>
</evidence>
<evidence type="ECO:0000256" key="3">
    <source>
        <dbReference type="ARBA" id="ARBA00022723"/>
    </source>
</evidence>
<dbReference type="Proteomes" id="UP000306575">
    <property type="component" value="Unassembled WGS sequence"/>
</dbReference>
<keyword evidence="5 7" id="KW-0378">Hydrolase</keyword>
<feature type="binding site" evidence="7">
    <location>
        <position position="129"/>
    </location>
    <ligand>
        <name>Zn(2+)</name>
        <dbReference type="ChEBI" id="CHEBI:29105"/>
        <note>catalytic</note>
    </ligand>
</feature>
<keyword evidence="7" id="KW-0963">Cytoplasm</keyword>
<dbReference type="GO" id="GO:0004521">
    <property type="term" value="F:RNA endonuclease activity"/>
    <property type="evidence" value="ECO:0007669"/>
    <property type="project" value="UniProtKB-UniRule"/>
</dbReference>
<feature type="region of interest" description="Disordered" evidence="8">
    <location>
        <begin position="63"/>
        <end position="93"/>
    </location>
</feature>
<dbReference type="PANTHER" id="PTHR46986">
    <property type="entry name" value="ENDORIBONUCLEASE YBEY, CHLOROPLASTIC"/>
    <property type="match status" value="1"/>
</dbReference>
<comment type="function">
    <text evidence="7">Single strand-specific metallo-endoribonuclease involved in late-stage 70S ribosome quality control and in maturation of the 3' terminus of the 16S rRNA.</text>
</comment>
<dbReference type="EC" id="3.1.-.-" evidence="7"/>
<gene>
    <name evidence="7 9" type="primary">ybeY</name>
    <name evidence="9" type="ORF">FAP39_01680</name>
</gene>
<evidence type="ECO:0000256" key="6">
    <source>
        <dbReference type="ARBA" id="ARBA00022833"/>
    </source>
</evidence>
<feature type="binding site" evidence="7">
    <location>
        <position position="139"/>
    </location>
    <ligand>
        <name>Zn(2+)</name>
        <dbReference type="ChEBI" id="CHEBI:29105"/>
        <note>catalytic</note>
    </ligand>
</feature>
<keyword evidence="3 7" id="KW-0479">Metal-binding</keyword>
<dbReference type="PROSITE" id="PS01306">
    <property type="entry name" value="UPF0054"/>
    <property type="match status" value="1"/>
</dbReference>
<name>A0A4U7N9R4_9RHOB</name>
<dbReference type="Gene3D" id="3.40.390.30">
    <property type="entry name" value="Metalloproteases ('zincins'), catalytic domain"/>
    <property type="match status" value="1"/>
</dbReference>
<dbReference type="GO" id="GO:0006364">
    <property type="term" value="P:rRNA processing"/>
    <property type="evidence" value="ECO:0007669"/>
    <property type="project" value="UniProtKB-UniRule"/>
</dbReference>
<feature type="binding site" evidence="7">
    <location>
        <position position="133"/>
    </location>
    <ligand>
        <name>Zn(2+)</name>
        <dbReference type="ChEBI" id="CHEBI:29105"/>
        <note>catalytic</note>
    </ligand>
</feature>
<dbReference type="SUPFAM" id="SSF55486">
    <property type="entry name" value="Metalloproteases ('zincins'), catalytic domain"/>
    <property type="match status" value="1"/>
</dbReference>
<comment type="subcellular location">
    <subcellularLocation>
        <location evidence="7">Cytoplasm</location>
    </subcellularLocation>
</comment>
<evidence type="ECO:0000256" key="7">
    <source>
        <dbReference type="HAMAP-Rule" id="MF_00009"/>
    </source>
</evidence>
<dbReference type="GO" id="GO:0005737">
    <property type="term" value="C:cytoplasm"/>
    <property type="evidence" value="ECO:0007669"/>
    <property type="project" value="UniProtKB-SubCell"/>
</dbReference>
<comment type="caution">
    <text evidence="9">The sequence shown here is derived from an EMBL/GenBank/DDBJ whole genome shotgun (WGS) entry which is preliminary data.</text>
</comment>
<proteinExistence type="inferred from homology"/>
<keyword evidence="6 7" id="KW-0862">Zinc</keyword>
<dbReference type="GO" id="GO:0004222">
    <property type="term" value="F:metalloendopeptidase activity"/>
    <property type="evidence" value="ECO:0007669"/>
    <property type="project" value="InterPro"/>
</dbReference>
<evidence type="ECO:0000256" key="8">
    <source>
        <dbReference type="SAM" id="MobiDB-lite"/>
    </source>
</evidence>
<dbReference type="HAMAP" id="MF_00009">
    <property type="entry name" value="Endoribonucl_YbeY"/>
    <property type="match status" value="1"/>
</dbReference>
<dbReference type="PANTHER" id="PTHR46986:SF1">
    <property type="entry name" value="ENDORIBONUCLEASE YBEY, CHLOROPLASTIC"/>
    <property type="match status" value="1"/>
</dbReference>
<dbReference type="RefSeq" id="WP_138014624.1">
    <property type="nucleotide sequence ID" value="NZ_SULI01000001.1"/>
</dbReference>
<organism evidence="9 10">
    <name type="scientific">Shimia litoralis</name>
    <dbReference type="NCBI Taxonomy" id="420403"/>
    <lineage>
        <taxon>Bacteria</taxon>
        <taxon>Pseudomonadati</taxon>
        <taxon>Pseudomonadota</taxon>
        <taxon>Alphaproteobacteria</taxon>
        <taxon>Rhodobacterales</taxon>
        <taxon>Roseobacteraceae</taxon>
    </lineage>
</organism>
<accession>A0A4U7N9R4</accession>
<dbReference type="AlphaFoldDB" id="A0A4U7N9R4"/>
<comment type="cofactor">
    <cofactor evidence="7">
        <name>Zn(2+)</name>
        <dbReference type="ChEBI" id="CHEBI:29105"/>
    </cofactor>
    <text evidence="7">Binds 1 zinc ion.</text>
</comment>
<dbReference type="InterPro" id="IPR002036">
    <property type="entry name" value="YbeY"/>
</dbReference>